<evidence type="ECO:0000313" key="2">
    <source>
        <dbReference type="Proteomes" id="UP000017559"/>
    </source>
</evidence>
<dbReference type="OrthoDB" id="2124139at2759"/>
<proteinExistence type="predicted"/>
<name>V2X6K6_MONRO</name>
<feature type="non-terminal residue" evidence="1">
    <location>
        <position position="1"/>
    </location>
</feature>
<keyword evidence="2" id="KW-1185">Reference proteome</keyword>
<evidence type="ECO:0000313" key="1">
    <source>
        <dbReference type="EMBL" id="ESK89397.1"/>
    </source>
</evidence>
<comment type="caution">
    <text evidence="1">The sequence shown here is derived from an EMBL/GenBank/DDBJ whole genome shotgun (WGS) entry which is preliminary data.</text>
</comment>
<sequence length="79" mass="8422">PQFQPTMASASDVSSGGRKVALSLDVIANILAATCAMPSWKACQMEGTNWTGTAEENMQTYMSSVGVEEGHLSPRYLPL</sequence>
<dbReference type="AlphaFoldDB" id="V2X6K6"/>
<dbReference type="Proteomes" id="UP000017559">
    <property type="component" value="Unassembled WGS sequence"/>
</dbReference>
<gene>
    <name evidence="1" type="ORF">Moror_16172</name>
</gene>
<dbReference type="KEGG" id="mrr:Moror_16172"/>
<accession>V2X6K6</accession>
<reference evidence="1 2" key="1">
    <citation type="journal article" date="2014" name="BMC Genomics">
        <title>Genome and secretome analysis of the hemibiotrophic fungal pathogen, Moniliophthora roreri, which causes frosty pod rot disease of cacao: mechanisms of the biotrophic and necrotrophic phases.</title>
        <authorList>
            <person name="Meinhardt L.W."/>
            <person name="Costa G.G.L."/>
            <person name="Thomazella D.P.T."/>
            <person name="Teixeira P.J.P.L."/>
            <person name="Carazzolle M.F."/>
            <person name="Schuster S.C."/>
            <person name="Carlson J.E."/>
            <person name="Guiltinan M.J."/>
            <person name="Mieczkowski P."/>
            <person name="Farmer A."/>
            <person name="Ramaraj T."/>
            <person name="Crozier J."/>
            <person name="Davis R.E."/>
            <person name="Shao J."/>
            <person name="Melnick R.L."/>
            <person name="Pereira G.A.G."/>
            <person name="Bailey B.A."/>
        </authorList>
    </citation>
    <scope>NUCLEOTIDE SEQUENCE [LARGE SCALE GENOMIC DNA]</scope>
    <source>
        <strain evidence="1 2">MCA 2997</strain>
    </source>
</reference>
<protein>
    <submittedName>
        <fullName evidence="1">Copper transporter</fullName>
    </submittedName>
</protein>
<dbReference type="EMBL" id="AWSO01000565">
    <property type="protein sequence ID" value="ESK89397.1"/>
    <property type="molecule type" value="Genomic_DNA"/>
</dbReference>
<dbReference type="HOGENOM" id="CLU_2612532_0_0_1"/>
<organism evidence="1 2">
    <name type="scientific">Moniliophthora roreri (strain MCA 2997)</name>
    <name type="common">Cocoa frosty pod rot fungus</name>
    <name type="synonym">Crinipellis roreri</name>
    <dbReference type="NCBI Taxonomy" id="1381753"/>
    <lineage>
        <taxon>Eukaryota</taxon>
        <taxon>Fungi</taxon>
        <taxon>Dikarya</taxon>
        <taxon>Basidiomycota</taxon>
        <taxon>Agaricomycotina</taxon>
        <taxon>Agaricomycetes</taxon>
        <taxon>Agaricomycetidae</taxon>
        <taxon>Agaricales</taxon>
        <taxon>Marasmiineae</taxon>
        <taxon>Marasmiaceae</taxon>
        <taxon>Moniliophthora</taxon>
    </lineage>
</organism>